<accession>A0ABQ9U996</accession>
<name>A0ABQ9U996_SAGOE</name>
<evidence type="ECO:0000313" key="2">
    <source>
        <dbReference type="Proteomes" id="UP001266305"/>
    </source>
</evidence>
<gene>
    <name evidence="1" type="ORF">P7K49_029869</name>
</gene>
<reference evidence="1 2" key="1">
    <citation type="submission" date="2023-05" db="EMBL/GenBank/DDBJ databases">
        <title>B98-5 Cell Line De Novo Hybrid Assembly: An Optical Mapping Approach.</title>
        <authorList>
            <person name="Kananen K."/>
            <person name="Auerbach J.A."/>
            <person name="Kautto E."/>
            <person name="Blachly J.S."/>
        </authorList>
    </citation>
    <scope>NUCLEOTIDE SEQUENCE [LARGE SCALE GENOMIC DNA]</scope>
    <source>
        <strain evidence="1">B95-8</strain>
        <tissue evidence="1">Cell line</tissue>
    </source>
</reference>
<protein>
    <submittedName>
        <fullName evidence="1">Uncharacterized protein</fullName>
    </submittedName>
</protein>
<dbReference type="EMBL" id="JASSZA010000015">
    <property type="protein sequence ID" value="KAK2093340.1"/>
    <property type="molecule type" value="Genomic_DNA"/>
</dbReference>
<sequence>MRGGQGRALARQAMDARAAHWKLVLGLYGGRTVPARITWAYEKKSETSQAAAGQFPAVKAAGPGARVLLENCPSLTGEQGALSSIATDSFTFQDIDRFG</sequence>
<comment type="caution">
    <text evidence="1">The sequence shown here is derived from an EMBL/GenBank/DDBJ whole genome shotgun (WGS) entry which is preliminary data.</text>
</comment>
<organism evidence="1 2">
    <name type="scientific">Saguinus oedipus</name>
    <name type="common">Cotton-top tamarin</name>
    <name type="synonym">Oedipomidas oedipus</name>
    <dbReference type="NCBI Taxonomy" id="9490"/>
    <lineage>
        <taxon>Eukaryota</taxon>
        <taxon>Metazoa</taxon>
        <taxon>Chordata</taxon>
        <taxon>Craniata</taxon>
        <taxon>Vertebrata</taxon>
        <taxon>Euteleostomi</taxon>
        <taxon>Mammalia</taxon>
        <taxon>Eutheria</taxon>
        <taxon>Euarchontoglires</taxon>
        <taxon>Primates</taxon>
        <taxon>Haplorrhini</taxon>
        <taxon>Platyrrhini</taxon>
        <taxon>Cebidae</taxon>
        <taxon>Callitrichinae</taxon>
        <taxon>Saguinus</taxon>
    </lineage>
</organism>
<evidence type="ECO:0000313" key="1">
    <source>
        <dbReference type="EMBL" id="KAK2093340.1"/>
    </source>
</evidence>
<keyword evidence="2" id="KW-1185">Reference proteome</keyword>
<dbReference type="Proteomes" id="UP001266305">
    <property type="component" value="Unassembled WGS sequence"/>
</dbReference>
<proteinExistence type="predicted"/>